<dbReference type="InterPro" id="IPR005158">
    <property type="entry name" value="BTAD"/>
</dbReference>
<dbReference type="InterPro" id="IPR051677">
    <property type="entry name" value="AfsR-DnrI-RedD_regulator"/>
</dbReference>
<gene>
    <name evidence="7" type="ORF">VASRM7_510</name>
</gene>
<dbReference type="PANTHER" id="PTHR35807:SF1">
    <property type="entry name" value="TRANSCRIPTIONAL REGULATOR REDD"/>
    <property type="match status" value="1"/>
</dbReference>
<dbReference type="Gene3D" id="1.25.40.10">
    <property type="entry name" value="Tetratricopeptide repeat domain"/>
    <property type="match status" value="1"/>
</dbReference>
<dbReference type="PANTHER" id="PTHR35807">
    <property type="entry name" value="TRANSCRIPTIONAL REGULATOR REDD-RELATED"/>
    <property type="match status" value="1"/>
</dbReference>
<comment type="similarity">
    <text evidence="1">Belongs to the AfsR/DnrI/RedD regulatory family.</text>
</comment>
<evidence type="ECO:0000313" key="7">
    <source>
        <dbReference type="EMBL" id="AIS85753.1"/>
    </source>
</evidence>
<sequence>MGVDTRTPVNAPKQQALLTTLLIRSDQVVGSEHLGTELWGERPPRRAQAALHVHVSQVRRLLPAGRLATVTGGYTLRIRAGDEVDAHEFRALSERGRAHLRARRYREAVACLERALTLWRTGPVLTLAGGRTVAVFARWLEETRLECLEMLVEARLALGGHQEVVDLLTAVLADHPLHENFHRQLMVALVRAGRWTDALRAYQHTHRLLREELGLEPDRSLRELHHWILRAYRRREVAQAC</sequence>
<evidence type="ECO:0000259" key="6">
    <source>
        <dbReference type="PROSITE" id="PS51755"/>
    </source>
</evidence>
<dbReference type="GO" id="GO:0006355">
    <property type="term" value="P:regulation of DNA-templated transcription"/>
    <property type="evidence" value="ECO:0007669"/>
    <property type="project" value="InterPro"/>
</dbReference>
<dbReference type="GO" id="GO:0003677">
    <property type="term" value="F:DNA binding"/>
    <property type="evidence" value="ECO:0007669"/>
    <property type="project" value="UniProtKB-UniRule"/>
</dbReference>
<dbReference type="InterPro" id="IPR011990">
    <property type="entry name" value="TPR-like_helical_dom_sf"/>
</dbReference>
<keyword evidence="2" id="KW-0805">Transcription regulation</keyword>
<evidence type="ECO:0000256" key="1">
    <source>
        <dbReference type="ARBA" id="ARBA00005820"/>
    </source>
</evidence>
<dbReference type="SUPFAM" id="SSF46894">
    <property type="entry name" value="C-terminal effector domain of the bipartite response regulators"/>
    <property type="match status" value="1"/>
</dbReference>
<dbReference type="InterPro" id="IPR036388">
    <property type="entry name" value="WH-like_DNA-bd_sf"/>
</dbReference>
<keyword evidence="3 5" id="KW-0238">DNA-binding</keyword>
<proteinExistence type="inferred from homology"/>
<protein>
    <submittedName>
        <fullName evidence="7">SARP family pathway specific transcriptional activator</fullName>
    </submittedName>
</protein>
<evidence type="ECO:0000256" key="4">
    <source>
        <dbReference type="ARBA" id="ARBA00023163"/>
    </source>
</evidence>
<feature type="domain" description="OmpR/PhoB-type" evidence="6">
    <location>
        <begin position="1"/>
        <end position="78"/>
    </location>
</feature>
<dbReference type="EMBL" id="KF826681">
    <property type="protein sequence ID" value="AIS85753.1"/>
    <property type="molecule type" value="Genomic_DNA"/>
</dbReference>
<reference evidence="7" key="1">
    <citation type="submission" date="2013-11" db="EMBL/GenBank/DDBJ databases">
        <title>New antitubercular compounds from marine-derived Verrucosispora sp. MS100047.</title>
        <authorList>
            <person name="Huang P."/>
            <person name="Xie F."/>
            <person name="Wang Q."/>
            <person name="Wang J."/>
            <person name="Wang Q."/>
            <person name="Abdel-Mageed W.M."/>
            <person name="Liu M."/>
            <person name="Han J."/>
            <person name="Song F."/>
            <person name="Dai H."/>
            <person name="Liu X."/>
            <person name="Zhang L."/>
        </authorList>
    </citation>
    <scope>NUCLEOTIDE SEQUENCE</scope>
    <source>
        <strain evidence="7">MS100047</strain>
    </source>
</reference>
<dbReference type="GO" id="GO:0000160">
    <property type="term" value="P:phosphorelay signal transduction system"/>
    <property type="evidence" value="ECO:0007669"/>
    <property type="project" value="InterPro"/>
</dbReference>
<dbReference type="InterPro" id="IPR016032">
    <property type="entry name" value="Sig_transdc_resp-reg_C-effctor"/>
</dbReference>
<dbReference type="SUPFAM" id="SSF48452">
    <property type="entry name" value="TPR-like"/>
    <property type="match status" value="1"/>
</dbReference>
<feature type="DNA-binding region" description="OmpR/PhoB-type" evidence="5">
    <location>
        <begin position="1"/>
        <end position="78"/>
    </location>
</feature>
<dbReference type="InterPro" id="IPR001867">
    <property type="entry name" value="OmpR/PhoB-type_DNA-bd"/>
</dbReference>
<evidence type="ECO:0000256" key="2">
    <source>
        <dbReference type="ARBA" id="ARBA00023015"/>
    </source>
</evidence>
<dbReference type="Pfam" id="PF03704">
    <property type="entry name" value="BTAD"/>
    <property type="match status" value="1"/>
</dbReference>
<name>A0A097CSV9_9ACTN</name>
<evidence type="ECO:0000256" key="3">
    <source>
        <dbReference type="ARBA" id="ARBA00023125"/>
    </source>
</evidence>
<organism evidence="7">
    <name type="scientific">Verrucosispora sp. MS100047</name>
    <dbReference type="NCBI Taxonomy" id="1410949"/>
    <lineage>
        <taxon>Bacteria</taxon>
        <taxon>Bacillati</taxon>
        <taxon>Actinomycetota</taxon>
        <taxon>Actinomycetes</taxon>
        <taxon>Micromonosporales</taxon>
        <taxon>Micromonosporaceae</taxon>
        <taxon>Micromonospora</taxon>
    </lineage>
</organism>
<keyword evidence="4" id="KW-0804">Transcription</keyword>
<dbReference type="SMART" id="SM00862">
    <property type="entry name" value="Trans_reg_C"/>
    <property type="match status" value="1"/>
</dbReference>
<dbReference type="AlphaFoldDB" id="A0A097CSV9"/>
<accession>A0A097CSV9</accession>
<dbReference type="SMART" id="SM01043">
    <property type="entry name" value="BTAD"/>
    <property type="match status" value="1"/>
</dbReference>
<dbReference type="Gene3D" id="1.10.10.10">
    <property type="entry name" value="Winged helix-like DNA-binding domain superfamily/Winged helix DNA-binding domain"/>
    <property type="match status" value="1"/>
</dbReference>
<dbReference type="Pfam" id="PF00486">
    <property type="entry name" value="Trans_reg_C"/>
    <property type="match status" value="1"/>
</dbReference>
<evidence type="ECO:0000256" key="5">
    <source>
        <dbReference type="PROSITE-ProRule" id="PRU01091"/>
    </source>
</evidence>
<dbReference type="PROSITE" id="PS51755">
    <property type="entry name" value="OMPR_PHOB"/>
    <property type="match status" value="1"/>
</dbReference>
<dbReference type="CDD" id="cd15831">
    <property type="entry name" value="BTAD"/>
    <property type="match status" value="1"/>
</dbReference>